<sequence>MNNISSKAIGLLKKSIIFFALYIVAPILFGAGVTFAALTLQATSIDSDSTLGVGATTATTVTIGRIGQIVSFPGEGLFSGSSLSIASAGTSTALVFIQGAKVASTSLAILGFTNQTANLLRIASSTGTDYFTVSPIGVASSTELRSPSGTIATLTATTVSSTDVTFLNATSTGSLLVGTLTTNGVASTSQLYFASSTAYGTSTMVSTLVLGSSGTAVQCMQTYVKGTTTLFYVGVNTSTYTMFATSTKPSDSCN</sequence>
<dbReference type="AlphaFoldDB" id="A0A1G2GRC6"/>
<dbReference type="Proteomes" id="UP000179106">
    <property type="component" value="Unassembled WGS sequence"/>
</dbReference>
<organism evidence="2 3">
    <name type="scientific">Candidatus Ryanbacteria bacterium RIFCSPLOWO2_01_FULL_48_26</name>
    <dbReference type="NCBI Taxonomy" id="1802126"/>
    <lineage>
        <taxon>Bacteria</taxon>
        <taxon>Candidatus Ryaniibacteriota</taxon>
    </lineage>
</organism>
<protein>
    <submittedName>
        <fullName evidence="2">Uncharacterized protein</fullName>
    </submittedName>
</protein>
<proteinExistence type="predicted"/>
<keyword evidence="1" id="KW-1133">Transmembrane helix</keyword>
<reference evidence="2 3" key="1">
    <citation type="journal article" date="2016" name="Nat. Commun.">
        <title>Thousands of microbial genomes shed light on interconnected biogeochemical processes in an aquifer system.</title>
        <authorList>
            <person name="Anantharaman K."/>
            <person name="Brown C.T."/>
            <person name="Hug L.A."/>
            <person name="Sharon I."/>
            <person name="Castelle C.J."/>
            <person name="Probst A.J."/>
            <person name="Thomas B.C."/>
            <person name="Singh A."/>
            <person name="Wilkins M.J."/>
            <person name="Karaoz U."/>
            <person name="Brodie E.L."/>
            <person name="Williams K.H."/>
            <person name="Hubbard S.S."/>
            <person name="Banfield J.F."/>
        </authorList>
    </citation>
    <scope>NUCLEOTIDE SEQUENCE [LARGE SCALE GENOMIC DNA]</scope>
</reference>
<comment type="caution">
    <text evidence="2">The sequence shown here is derived from an EMBL/GenBank/DDBJ whole genome shotgun (WGS) entry which is preliminary data.</text>
</comment>
<gene>
    <name evidence="2" type="ORF">A3B25_00915</name>
</gene>
<feature type="transmembrane region" description="Helical" evidence="1">
    <location>
        <begin position="16"/>
        <end position="40"/>
    </location>
</feature>
<evidence type="ECO:0000313" key="2">
    <source>
        <dbReference type="EMBL" id="OGZ52742.1"/>
    </source>
</evidence>
<dbReference type="EMBL" id="MHNW01000040">
    <property type="protein sequence ID" value="OGZ52742.1"/>
    <property type="molecule type" value="Genomic_DNA"/>
</dbReference>
<evidence type="ECO:0000256" key="1">
    <source>
        <dbReference type="SAM" id="Phobius"/>
    </source>
</evidence>
<name>A0A1G2GRC6_9BACT</name>
<accession>A0A1G2GRC6</accession>
<keyword evidence="1" id="KW-0812">Transmembrane</keyword>
<evidence type="ECO:0000313" key="3">
    <source>
        <dbReference type="Proteomes" id="UP000179106"/>
    </source>
</evidence>
<keyword evidence="1" id="KW-0472">Membrane</keyword>